<dbReference type="AlphaFoldDB" id="A0AAD6Y7R9"/>
<proteinExistence type="predicted"/>
<evidence type="ECO:0000313" key="1">
    <source>
        <dbReference type="EMBL" id="KAJ7206050.1"/>
    </source>
</evidence>
<accession>A0AAD6Y7R9</accession>
<sequence>MVGERCACRREGAGDSAWHKFVTGRVLAAHVESAEPQMGRPVRRWTSSQISIADLRERKRTRLTLELGYSAYGRSGGGSQMCTLAPSMSFSPRLKESRKEREVADRACMDGTEATCVRVPAATEGDENTPRQAGGDWYTERVPFQPRRVKKERLLDVSCHELGHNRGRRMGTRRGGGRSMIMMTANFKVRRAVLPAGGMTGSIDGGIFGSIPNSRMLSLQIRFTEIVCATDKAASRRLFLDIPAQSKFQFSMRGTNPS</sequence>
<reference evidence="1" key="1">
    <citation type="submission" date="2023-03" db="EMBL/GenBank/DDBJ databases">
        <title>Massive genome expansion in bonnet fungi (Mycena s.s.) driven by repeated elements and novel gene families across ecological guilds.</title>
        <authorList>
            <consortium name="Lawrence Berkeley National Laboratory"/>
            <person name="Harder C.B."/>
            <person name="Miyauchi S."/>
            <person name="Viragh M."/>
            <person name="Kuo A."/>
            <person name="Thoen E."/>
            <person name="Andreopoulos B."/>
            <person name="Lu D."/>
            <person name="Skrede I."/>
            <person name="Drula E."/>
            <person name="Henrissat B."/>
            <person name="Morin E."/>
            <person name="Kohler A."/>
            <person name="Barry K."/>
            <person name="LaButti K."/>
            <person name="Morin E."/>
            <person name="Salamov A."/>
            <person name="Lipzen A."/>
            <person name="Mereny Z."/>
            <person name="Hegedus B."/>
            <person name="Baldrian P."/>
            <person name="Stursova M."/>
            <person name="Weitz H."/>
            <person name="Taylor A."/>
            <person name="Grigoriev I.V."/>
            <person name="Nagy L.G."/>
            <person name="Martin F."/>
            <person name="Kauserud H."/>
        </authorList>
    </citation>
    <scope>NUCLEOTIDE SEQUENCE</scope>
    <source>
        <strain evidence="1">9144</strain>
    </source>
</reference>
<organism evidence="1 2">
    <name type="scientific">Mycena pura</name>
    <dbReference type="NCBI Taxonomy" id="153505"/>
    <lineage>
        <taxon>Eukaryota</taxon>
        <taxon>Fungi</taxon>
        <taxon>Dikarya</taxon>
        <taxon>Basidiomycota</taxon>
        <taxon>Agaricomycotina</taxon>
        <taxon>Agaricomycetes</taxon>
        <taxon>Agaricomycetidae</taxon>
        <taxon>Agaricales</taxon>
        <taxon>Marasmiineae</taxon>
        <taxon>Mycenaceae</taxon>
        <taxon>Mycena</taxon>
    </lineage>
</organism>
<dbReference type="EMBL" id="JARJCW010000041">
    <property type="protein sequence ID" value="KAJ7206050.1"/>
    <property type="molecule type" value="Genomic_DNA"/>
</dbReference>
<comment type="caution">
    <text evidence="1">The sequence shown here is derived from an EMBL/GenBank/DDBJ whole genome shotgun (WGS) entry which is preliminary data.</text>
</comment>
<evidence type="ECO:0000313" key="2">
    <source>
        <dbReference type="Proteomes" id="UP001219525"/>
    </source>
</evidence>
<protein>
    <submittedName>
        <fullName evidence="1">Uncharacterized protein</fullName>
    </submittedName>
</protein>
<gene>
    <name evidence="1" type="ORF">GGX14DRAFT_397318</name>
</gene>
<name>A0AAD6Y7R9_9AGAR</name>
<keyword evidence="2" id="KW-1185">Reference proteome</keyword>
<dbReference type="Proteomes" id="UP001219525">
    <property type="component" value="Unassembled WGS sequence"/>
</dbReference>